<sequence>MTWAGNAPRSYEEWRPDQQDTTVVTAGEVVPGTVVAWDFKPMLITSIEEVNLANWKTSFVEAWRAAGEPDPEVWDGRMLYVHNRQDQTGDPLRLGTAGASWKWLALPKHYAVCSHCADLPPCREVFLDRVMAIEGRRLDFEMRLVHGTCHACGDRVTPREHSVLFPGGNLIRPDLGTNTAVFHTRRSCLPIALAYQDRWVAAEDGRTPRIGDGARLYGKRDQMT</sequence>
<keyword evidence="2" id="KW-1185">Reference proteome</keyword>
<dbReference type="RefSeq" id="WP_344531082.1">
    <property type="nucleotide sequence ID" value="NZ_BAAAUG010000278.1"/>
</dbReference>
<dbReference type="EMBL" id="BAAAUG010000278">
    <property type="protein sequence ID" value="GAA3155414.1"/>
    <property type="molecule type" value="Genomic_DNA"/>
</dbReference>
<proteinExistence type="predicted"/>
<protein>
    <submittedName>
        <fullName evidence="1">Uncharacterized protein</fullName>
    </submittedName>
</protein>
<evidence type="ECO:0000313" key="1">
    <source>
        <dbReference type="EMBL" id="GAA3155414.1"/>
    </source>
</evidence>
<name>A0ABP6NRT7_9ACTN</name>
<comment type="caution">
    <text evidence="1">The sequence shown here is derived from an EMBL/GenBank/DDBJ whole genome shotgun (WGS) entry which is preliminary data.</text>
</comment>
<evidence type="ECO:0000313" key="2">
    <source>
        <dbReference type="Proteomes" id="UP001501637"/>
    </source>
</evidence>
<dbReference type="Proteomes" id="UP001501637">
    <property type="component" value="Unassembled WGS sequence"/>
</dbReference>
<accession>A0ABP6NRT7</accession>
<organism evidence="1 2">
    <name type="scientific">Streptomyces rectiviolaceus</name>
    <dbReference type="NCBI Taxonomy" id="332591"/>
    <lineage>
        <taxon>Bacteria</taxon>
        <taxon>Bacillati</taxon>
        <taxon>Actinomycetota</taxon>
        <taxon>Actinomycetes</taxon>
        <taxon>Kitasatosporales</taxon>
        <taxon>Streptomycetaceae</taxon>
        <taxon>Streptomyces</taxon>
    </lineage>
</organism>
<gene>
    <name evidence="1" type="ORF">GCM10010449_84930</name>
</gene>
<reference evidence="2" key="1">
    <citation type="journal article" date="2019" name="Int. J. Syst. Evol. Microbiol.">
        <title>The Global Catalogue of Microorganisms (GCM) 10K type strain sequencing project: providing services to taxonomists for standard genome sequencing and annotation.</title>
        <authorList>
            <consortium name="The Broad Institute Genomics Platform"/>
            <consortium name="The Broad Institute Genome Sequencing Center for Infectious Disease"/>
            <person name="Wu L."/>
            <person name="Ma J."/>
        </authorList>
    </citation>
    <scope>NUCLEOTIDE SEQUENCE [LARGE SCALE GENOMIC DNA]</scope>
    <source>
        <strain evidence="2">JCM 9092</strain>
    </source>
</reference>